<dbReference type="SUPFAM" id="SSF53756">
    <property type="entry name" value="UDP-Glycosyltransferase/glycogen phosphorylase"/>
    <property type="match status" value="1"/>
</dbReference>
<dbReference type="PANTHER" id="PTHR12526:SF584">
    <property type="entry name" value="GLYCOSYLTRANSFERASE"/>
    <property type="match status" value="1"/>
</dbReference>
<keyword evidence="1" id="KW-0808">Transferase</keyword>
<dbReference type="AlphaFoldDB" id="A0A6L5XJA3"/>
<dbReference type="RefSeq" id="WP_154509164.1">
    <property type="nucleotide sequence ID" value="NZ_JAXELC010000022.1"/>
</dbReference>
<name>A0A6L5XJA3_9BACT</name>
<accession>A0A6L5XJA3</accession>
<organism evidence="1 2">
    <name type="scientific">Desulfovibrio porci</name>
    <dbReference type="NCBI Taxonomy" id="2605782"/>
    <lineage>
        <taxon>Bacteria</taxon>
        <taxon>Pseudomonadati</taxon>
        <taxon>Thermodesulfobacteriota</taxon>
        <taxon>Desulfovibrionia</taxon>
        <taxon>Desulfovibrionales</taxon>
        <taxon>Desulfovibrionaceae</taxon>
        <taxon>Desulfovibrio</taxon>
    </lineage>
</organism>
<gene>
    <name evidence="1" type="ORF">FYJ44_03420</name>
</gene>
<proteinExistence type="predicted"/>
<dbReference type="PANTHER" id="PTHR12526">
    <property type="entry name" value="GLYCOSYLTRANSFERASE"/>
    <property type="match status" value="1"/>
</dbReference>
<comment type="caution">
    <text evidence="1">The sequence shown here is derived from an EMBL/GenBank/DDBJ whole genome shotgun (WGS) entry which is preliminary data.</text>
</comment>
<sequence>MKKLDPLSLGMVRLLLRPVYAKLNRAGYRCDYWADPILQPDLFKEIQANRSGACARLDGFRYTVAYYIYIKGGIFQLCREALALFLSPRRRTLKNCSLKFRAPEKINIAADSEVDPRAILVVGANIPRAEVSAGDLAIIGILENLRQLGFAPVFVPLTMADEADAAAFSDRYGVHVPCVQNGYRNAEDFIARVGKDFATFFIIAREAAQMVLSMCRMVAPSARVIFHAPDVAFLREERCAVVAPEGDAHRIAVRNKHIELSLMQKSDLVVTVSDNDAHVLRLAGLTVPIAVHQALNVPVRENTPDFEDRNDMFFLGNFGHKPNIDAAVWCCREIWPKICEDLPDARLHIIGSGGGQLRNAFADIDRVVFHGFVPDLSPLLLSMRLCLAPLRYGAGIKGKVAMSLGAGVPCVCTSIAAEGMLLVNNETVCVGDSPSDFASAAVRLYSDRELWDKLSHQGKEHVRRHFTLEANKRSLHSLFGAFPEYSWLDSQKTA</sequence>
<dbReference type="CDD" id="cd03801">
    <property type="entry name" value="GT4_PimA-like"/>
    <property type="match status" value="1"/>
</dbReference>
<dbReference type="EMBL" id="VUMH01000002">
    <property type="protein sequence ID" value="MSS27111.1"/>
    <property type="molecule type" value="Genomic_DNA"/>
</dbReference>
<reference evidence="1 2" key="1">
    <citation type="submission" date="2019-09" db="EMBL/GenBank/DDBJ databases">
        <title>In-depth cultivation of the pig gut microbiome towards novel bacterial diversity and tailored functional studies.</title>
        <authorList>
            <person name="Wylensek D."/>
            <person name="Hitch T.C.A."/>
            <person name="Clavel T."/>
        </authorList>
    </citation>
    <scope>NUCLEOTIDE SEQUENCE [LARGE SCALE GENOMIC DNA]</scope>
    <source>
        <strain evidence="1 2">PG-178-WT-4</strain>
    </source>
</reference>
<evidence type="ECO:0000313" key="2">
    <source>
        <dbReference type="Proteomes" id="UP000477488"/>
    </source>
</evidence>
<dbReference type="Gene3D" id="3.40.50.2000">
    <property type="entry name" value="Glycogen Phosphorylase B"/>
    <property type="match status" value="1"/>
</dbReference>
<evidence type="ECO:0000313" key="1">
    <source>
        <dbReference type="EMBL" id="MSS27111.1"/>
    </source>
</evidence>
<dbReference type="GO" id="GO:0016740">
    <property type="term" value="F:transferase activity"/>
    <property type="evidence" value="ECO:0007669"/>
    <property type="project" value="UniProtKB-KW"/>
</dbReference>
<dbReference type="Proteomes" id="UP000477488">
    <property type="component" value="Unassembled WGS sequence"/>
</dbReference>
<protein>
    <submittedName>
        <fullName evidence="1">Glycosyltransferase family 4 protein</fullName>
    </submittedName>
</protein>
<dbReference type="Pfam" id="PF13692">
    <property type="entry name" value="Glyco_trans_1_4"/>
    <property type="match status" value="1"/>
</dbReference>
<keyword evidence="2" id="KW-1185">Reference proteome</keyword>